<comment type="caution">
    <text evidence="12">The sequence shown here is derived from an EMBL/GenBank/DDBJ whole genome shotgun (WGS) entry which is preliminary data.</text>
</comment>
<evidence type="ECO:0000256" key="5">
    <source>
        <dbReference type="ARBA" id="ARBA00008976"/>
    </source>
</evidence>
<comment type="similarity">
    <text evidence="4">In the N-terminal section; belongs to the DHBP synthase family.</text>
</comment>
<feature type="binding site" evidence="10">
    <location>
        <position position="30"/>
    </location>
    <ligand>
        <name>Mg(2+)</name>
        <dbReference type="ChEBI" id="CHEBI:18420"/>
        <label>1</label>
    </ligand>
</feature>
<organism evidence="12 13">
    <name type="scientific">Mycoplana ramosa</name>
    <name type="common">Mycoplana bullata</name>
    <dbReference type="NCBI Taxonomy" id="40837"/>
    <lineage>
        <taxon>Bacteria</taxon>
        <taxon>Pseudomonadati</taxon>
        <taxon>Pseudomonadota</taxon>
        <taxon>Alphaproteobacteria</taxon>
        <taxon>Hyphomicrobiales</taxon>
        <taxon>Rhizobiaceae</taxon>
        <taxon>Mycoplana</taxon>
    </lineage>
</organism>
<dbReference type="HAMAP" id="MF_00180">
    <property type="entry name" value="RibB"/>
    <property type="match status" value="1"/>
</dbReference>
<name>A0ABW3YUV1_MYCRA</name>
<keyword evidence="10" id="KW-0464">Manganese</keyword>
<dbReference type="SUPFAM" id="SSF142695">
    <property type="entry name" value="RibA-like"/>
    <property type="match status" value="1"/>
</dbReference>
<evidence type="ECO:0000313" key="13">
    <source>
        <dbReference type="Proteomes" id="UP001597173"/>
    </source>
</evidence>
<keyword evidence="9 10" id="KW-0479">Metal-binding</keyword>
<keyword evidence="10" id="KW-0460">Magnesium</keyword>
<proteinExistence type="inferred from homology"/>
<feature type="binding site" evidence="10">
    <location>
        <begin position="29"/>
        <end position="30"/>
    </location>
    <ligand>
        <name>D-ribulose 5-phosphate</name>
        <dbReference type="ChEBI" id="CHEBI:58121"/>
    </ligand>
</feature>
<dbReference type="Pfam" id="PF00926">
    <property type="entry name" value="DHBP_synthase"/>
    <property type="match status" value="1"/>
</dbReference>
<evidence type="ECO:0000256" key="7">
    <source>
        <dbReference type="ARBA" id="ARBA00018836"/>
    </source>
</evidence>
<protein>
    <recommendedName>
        <fullName evidence="7 10">3,4-dihydroxy-2-butanone 4-phosphate synthase</fullName>
        <shortName evidence="10">DHBP synthase</shortName>
        <ecNumber evidence="6 10">4.1.99.12</ecNumber>
    </recommendedName>
</protein>
<comment type="catalytic activity">
    <reaction evidence="1 10">
        <text>D-ribulose 5-phosphate = (2S)-2-hydroxy-3-oxobutyl phosphate + formate + H(+)</text>
        <dbReference type="Rhea" id="RHEA:18457"/>
        <dbReference type="ChEBI" id="CHEBI:15378"/>
        <dbReference type="ChEBI" id="CHEBI:15740"/>
        <dbReference type="ChEBI" id="CHEBI:58121"/>
        <dbReference type="ChEBI" id="CHEBI:58830"/>
        <dbReference type="EC" id="4.1.99.12"/>
    </reaction>
</comment>
<reference evidence="13" key="1">
    <citation type="journal article" date="2019" name="Int. J. Syst. Evol. Microbiol.">
        <title>The Global Catalogue of Microorganisms (GCM) 10K type strain sequencing project: providing services to taxonomists for standard genome sequencing and annotation.</title>
        <authorList>
            <consortium name="The Broad Institute Genomics Platform"/>
            <consortium name="The Broad Institute Genome Sequencing Center for Infectious Disease"/>
            <person name="Wu L."/>
            <person name="Ma J."/>
        </authorList>
    </citation>
    <scope>NUCLEOTIDE SEQUENCE [LARGE SCALE GENOMIC DNA]</scope>
    <source>
        <strain evidence="13">CCUG 55609</strain>
    </source>
</reference>
<keyword evidence="13" id="KW-1185">Reference proteome</keyword>
<dbReference type="InterPro" id="IPR036144">
    <property type="entry name" value="RibA-like_sf"/>
</dbReference>
<dbReference type="Gene3D" id="3.40.50.10990">
    <property type="entry name" value="GTP cyclohydrolase II"/>
    <property type="match status" value="1"/>
</dbReference>
<comment type="cofactor">
    <cofactor evidence="10">
        <name>Mg(2+)</name>
        <dbReference type="ChEBI" id="CHEBI:18420"/>
    </cofactor>
    <cofactor evidence="10">
        <name>Mn(2+)</name>
        <dbReference type="ChEBI" id="CHEBI:29035"/>
    </cofactor>
    <text evidence="10">Binds 2 divalent metal cations per subunit. Magnesium or manganese.</text>
</comment>
<evidence type="ECO:0000256" key="8">
    <source>
        <dbReference type="ARBA" id="ARBA00022619"/>
    </source>
</evidence>
<feature type="binding site" evidence="10">
    <location>
        <position position="145"/>
    </location>
    <ligand>
        <name>Mg(2+)</name>
        <dbReference type="ChEBI" id="CHEBI:18420"/>
        <label>2</label>
    </ligand>
</feature>
<dbReference type="EC" id="4.1.99.12" evidence="6 10"/>
<dbReference type="Proteomes" id="UP001597173">
    <property type="component" value="Unassembled WGS sequence"/>
</dbReference>
<comment type="subunit">
    <text evidence="10">Homodimer.</text>
</comment>
<evidence type="ECO:0000256" key="6">
    <source>
        <dbReference type="ARBA" id="ARBA00012153"/>
    </source>
</evidence>
<evidence type="ECO:0000256" key="1">
    <source>
        <dbReference type="ARBA" id="ARBA00000141"/>
    </source>
</evidence>
<dbReference type="Gene3D" id="3.90.870.10">
    <property type="entry name" value="DHBP synthase"/>
    <property type="match status" value="1"/>
</dbReference>
<evidence type="ECO:0000256" key="4">
    <source>
        <dbReference type="ARBA" id="ARBA00005520"/>
    </source>
</evidence>
<dbReference type="PANTHER" id="PTHR21327">
    <property type="entry name" value="GTP CYCLOHYDROLASE II-RELATED"/>
    <property type="match status" value="1"/>
</dbReference>
<dbReference type="NCBIfam" id="TIGR00506">
    <property type="entry name" value="ribB"/>
    <property type="match status" value="1"/>
</dbReference>
<comment type="pathway">
    <text evidence="3 10">Cofactor biosynthesis; riboflavin biosynthesis; 2-hydroxy-3-oxobutyl phosphate from D-ribulose 5-phosphate: step 1/1.</text>
</comment>
<comment type="similarity">
    <text evidence="10">Belongs to the DHBP synthase family.</text>
</comment>
<evidence type="ECO:0000259" key="11">
    <source>
        <dbReference type="Pfam" id="PF00925"/>
    </source>
</evidence>
<accession>A0ABW3YUV1</accession>
<dbReference type="PANTHER" id="PTHR21327:SF18">
    <property type="entry name" value="3,4-DIHYDROXY-2-BUTANONE 4-PHOSPHATE SYNTHASE"/>
    <property type="match status" value="1"/>
</dbReference>
<dbReference type="InterPro" id="IPR017945">
    <property type="entry name" value="DHBP_synth_RibB-like_a/b_dom"/>
</dbReference>
<dbReference type="InterPro" id="IPR032677">
    <property type="entry name" value="GTP_cyclohydro_II"/>
</dbReference>
<evidence type="ECO:0000256" key="10">
    <source>
        <dbReference type="HAMAP-Rule" id="MF_00180"/>
    </source>
</evidence>
<dbReference type="RefSeq" id="WP_374835190.1">
    <property type="nucleotide sequence ID" value="NZ_JBHEEW010000001.1"/>
</dbReference>
<dbReference type="PIRSF" id="PIRSF001259">
    <property type="entry name" value="RibA"/>
    <property type="match status" value="1"/>
</dbReference>
<comment type="similarity">
    <text evidence="5">In the C-terminal section; belongs to the GTP cyclohydrolase II family.</text>
</comment>
<feature type="site" description="Essential for catalytic activity" evidence="10">
    <location>
        <position position="166"/>
    </location>
</feature>
<dbReference type="InterPro" id="IPR000422">
    <property type="entry name" value="DHBP_synthase_RibB"/>
</dbReference>
<sequence length="366" mass="39864">MSFDQKRVVDAIRAFEAGEIVVVTDDDGRENEGDLIVAAVHCTPEKMAFIVRHTSGIVCVPMPREEAKRLNLSAMVADNDSAHTTAFTVSVDFKHGTTTGISAEDRTLTVRNLANPNIGPADFVRPGHIFPLVAREGGVLMRSGHTEAAVDLCKLASLPPVGVICELVNDDGTVTRGPQVAQFAETHGLKQVSVADLIAYRQRKETLIEQGATFDIDTPFGKAQATTYSLPWDSMHHMAVVFGDIRDGVDIPVRLHLENVGEDVFGRDRQLEAIMKRITEHGRGVIVYLREGSVGVGVSKTARKGSHDREGHSEAMARENEWLEIGLGAQILKDLGITSIRLMASRERHYVGLEGFGIHIAATDIC</sequence>
<feature type="binding site" evidence="10">
    <location>
        <position position="30"/>
    </location>
    <ligand>
        <name>Mg(2+)</name>
        <dbReference type="ChEBI" id="CHEBI:18420"/>
        <label>2</label>
    </ligand>
</feature>
<dbReference type="GO" id="GO:0008686">
    <property type="term" value="F:3,4-dihydroxy-2-butanone-4-phosphate synthase activity"/>
    <property type="evidence" value="ECO:0007669"/>
    <property type="project" value="UniProtKB-EC"/>
</dbReference>
<dbReference type="EMBL" id="JBHTNF010000002">
    <property type="protein sequence ID" value="MFD1327428.1"/>
    <property type="molecule type" value="Genomic_DNA"/>
</dbReference>
<dbReference type="Pfam" id="PF00925">
    <property type="entry name" value="GTP_cyclohydro2"/>
    <property type="match status" value="1"/>
</dbReference>
<keyword evidence="8 10" id="KW-0686">Riboflavin biosynthesis</keyword>
<feature type="domain" description="GTP cyclohydrolase II" evidence="11">
    <location>
        <begin position="212"/>
        <end position="361"/>
    </location>
</feature>
<comment type="function">
    <text evidence="2 10">Catalyzes the conversion of D-ribulose 5-phosphate to formate and 3,4-dihydroxy-2-butanone 4-phosphate.</text>
</comment>
<dbReference type="SUPFAM" id="SSF55821">
    <property type="entry name" value="YrdC/RibB"/>
    <property type="match status" value="1"/>
</dbReference>
<feature type="binding site" evidence="10">
    <location>
        <position position="34"/>
    </location>
    <ligand>
        <name>D-ribulose 5-phosphate</name>
        <dbReference type="ChEBI" id="CHEBI:58121"/>
    </ligand>
</feature>
<feature type="site" description="Essential for catalytic activity" evidence="10">
    <location>
        <position position="128"/>
    </location>
</feature>
<gene>
    <name evidence="10 12" type="primary">ribB</name>
    <name evidence="12" type="ORF">ACFQ33_05915</name>
</gene>
<feature type="binding site" evidence="10">
    <location>
        <begin position="142"/>
        <end position="146"/>
    </location>
    <ligand>
        <name>D-ribulose 5-phosphate</name>
        <dbReference type="ChEBI" id="CHEBI:58121"/>
    </ligand>
</feature>
<evidence type="ECO:0000256" key="3">
    <source>
        <dbReference type="ARBA" id="ARBA00004904"/>
    </source>
</evidence>
<keyword evidence="10 12" id="KW-0456">Lyase</keyword>
<evidence type="ECO:0000256" key="9">
    <source>
        <dbReference type="ARBA" id="ARBA00022723"/>
    </source>
</evidence>
<evidence type="ECO:0000313" key="12">
    <source>
        <dbReference type="EMBL" id="MFD1327428.1"/>
    </source>
</evidence>
<evidence type="ECO:0000256" key="2">
    <source>
        <dbReference type="ARBA" id="ARBA00002284"/>
    </source>
</evidence>